<dbReference type="AlphaFoldDB" id="A0AAD7LV54"/>
<evidence type="ECO:0000313" key="3">
    <source>
        <dbReference type="Proteomes" id="UP001163823"/>
    </source>
</evidence>
<dbReference type="Pfam" id="PF03140">
    <property type="entry name" value="DUF247"/>
    <property type="match status" value="1"/>
</dbReference>
<protein>
    <submittedName>
        <fullName evidence="2">Uncharacterized protein</fullName>
    </submittedName>
</protein>
<keyword evidence="3" id="KW-1185">Reference proteome</keyword>
<dbReference type="EMBL" id="JARAOO010000006">
    <property type="protein sequence ID" value="KAJ7964925.1"/>
    <property type="molecule type" value="Genomic_DNA"/>
</dbReference>
<dbReference type="Proteomes" id="UP001163823">
    <property type="component" value="Chromosome 6"/>
</dbReference>
<accession>A0AAD7LV54</accession>
<evidence type="ECO:0000313" key="2">
    <source>
        <dbReference type="EMBL" id="KAJ7964925.1"/>
    </source>
</evidence>
<dbReference type="InterPro" id="IPR004158">
    <property type="entry name" value="DUF247_pln"/>
</dbReference>
<comment type="caution">
    <text evidence="2">The sequence shown here is derived from an EMBL/GenBank/DDBJ whole genome shotgun (WGS) entry which is preliminary data.</text>
</comment>
<organism evidence="2 3">
    <name type="scientific">Quillaja saponaria</name>
    <name type="common">Soap bark tree</name>
    <dbReference type="NCBI Taxonomy" id="32244"/>
    <lineage>
        <taxon>Eukaryota</taxon>
        <taxon>Viridiplantae</taxon>
        <taxon>Streptophyta</taxon>
        <taxon>Embryophyta</taxon>
        <taxon>Tracheophyta</taxon>
        <taxon>Spermatophyta</taxon>
        <taxon>Magnoliopsida</taxon>
        <taxon>eudicotyledons</taxon>
        <taxon>Gunneridae</taxon>
        <taxon>Pentapetalae</taxon>
        <taxon>rosids</taxon>
        <taxon>fabids</taxon>
        <taxon>Fabales</taxon>
        <taxon>Quillajaceae</taxon>
        <taxon>Quillaja</taxon>
    </lineage>
</organism>
<keyword evidence="1" id="KW-0812">Transmembrane</keyword>
<gene>
    <name evidence="2" type="ORF">O6P43_014656</name>
</gene>
<keyword evidence="1" id="KW-0472">Membrane</keyword>
<feature type="transmembrane region" description="Helical" evidence="1">
    <location>
        <begin position="385"/>
        <end position="405"/>
    </location>
</feature>
<dbReference type="KEGG" id="qsa:O6P43_014656"/>
<name>A0AAD7LV54_QUISA</name>
<proteinExistence type="predicted"/>
<reference evidence="2" key="1">
    <citation type="journal article" date="2023" name="Science">
        <title>Elucidation of the pathway for biosynthesis of saponin adjuvants from the soapbark tree.</title>
        <authorList>
            <person name="Reed J."/>
            <person name="Orme A."/>
            <person name="El-Demerdash A."/>
            <person name="Owen C."/>
            <person name="Martin L.B.B."/>
            <person name="Misra R.C."/>
            <person name="Kikuchi S."/>
            <person name="Rejzek M."/>
            <person name="Martin A.C."/>
            <person name="Harkess A."/>
            <person name="Leebens-Mack J."/>
            <person name="Louveau T."/>
            <person name="Stephenson M.J."/>
            <person name="Osbourn A."/>
        </authorList>
    </citation>
    <scope>NUCLEOTIDE SEQUENCE</scope>
    <source>
        <strain evidence="2">S10</strain>
    </source>
</reference>
<dbReference type="PANTHER" id="PTHR31170:SF9">
    <property type="entry name" value="PROTEIN, PUTATIVE (DUF247)-RELATED"/>
    <property type="match status" value="1"/>
</dbReference>
<sequence>MLEKADRCLLTTTDHCIYKVPLDIRKHNEEAYTPKVISIGPFHNGDERLQNMEMYKLRYLKKFLERNNRMISLEDLVKKIKEIEQSIRNCYANIIELKSDELVKIILVDTSFILELLWRSYSNDWTEEDSILKPWLNTSIRIDLLLLENQLPFFVLENIFNEVFASQKRANAKFPTLVKLTFDYFKYYNKMGVQVDPDISIKHFTDMLRIFNLPPPEDLPRREDVDKTEIHLRSVTELAEAGLKFRRGSSECLLDLQLSGRYLKIPPLKLDGHTDILFCNLLALEQCHYPYDAHITDYITILDFLIDTGKDVDILVEKGIMVNWIGDSDAAAKLVNDLWKNVTQVNLNSHYKSLYKDLDTFYKNPMNRGRATLKRDYCNTPWKKVVSFGGVLLLFLAAIQTIFTVKSAV</sequence>
<dbReference type="PANTHER" id="PTHR31170">
    <property type="entry name" value="BNAC04G53230D PROTEIN"/>
    <property type="match status" value="1"/>
</dbReference>
<keyword evidence="1" id="KW-1133">Transmembrane helix</keyword>
<evidence type="ECO:0000256" key="1">
    <source>
        <dbReference type="SAM" id="Phobius"/>
    </source>
</evidence>